<sequence>MSSRRDIDLVIRAKDEASKAFERAGAAIESLVNLNSKAGSSATGAGSKFEQMANAVLSLDKAMAQASGRYDAATQGLARQASQISAYNGRLTSLRSQMDSATKAAERLQAAIVQQTLDGGNTAPLVMKLQAVQSEMAALEGETRKVERSLSTAQSSYTQNAAALTDVETGLRSLGAASTFARAEADQVTRSLEAQQRVARQTASVLQTVNRTTGVTRDRGDYDQLVAQIQAAADAEEARTVKLEAEAAAIAKATAAQREFNSLLDAASGKSARSSASVFIENGPTDFEKQAEAMRLAEAAAKAEANEIARLKAELNPLPVIEAKLAAETEKLTRWQKQGEISAEEQAQALKLLRQEADRASKTLARRNGTNFLGLEPYQLQNLSFQINDVFTQIASGTSVTQTLAQQGGQIIQIFPRAGAAIVRALTSAPVLAMVAAVGTLIVAIRDAASEAEKLRAIEGVLTASADGTSHNAATIVAAAQALDRYGLSAEDALKSVRTFLKEGVDDRRMEEFGKAAADTARVLGVDATQAAEDVAKAFTGGFEAVRKLDDALGFLTAAQREQIKALFDEGRAAEARNMALGIYSKKMDEAAAKMRGPWSDAARELGNAWSEFLDLISNSKPIQSFGDALAQLGKDAAQAIRDIRGAATAGDLQRQLQAAQDMVASIEKQLADANPLTRGGLEANLRVYKEQVSDLTKQIEALGKAGAATGDPLHIDPQKATNATKALQAATAAAKEFKDQTLEQVRATALDKANRYLDENFKIASEVAKAEYRRQEIAEATAKWIKAQADEAKRLANERESEIQKFNSRVIGAEGGAADNPFSSATGFGQFIKGTWLEQFRKVFADEAAKLSQDQILALRQNATVAKAVIDNYARENAKFLESFGAKVTAGNLYLTHFLGAAGAKAVLTAPGNKPVDQLLPADVIKANKGYLTTNGRARTASELQTFIAGRIGDTGAQQTAGQQAIAKLESDRLEKQAKFNLAVQQENDERQRNIAALTEQNSLQDTALLAAQKKAAVDKAEAELRDKIARVNENLKPGQELLNLTEEQIQKTRELAAAEFDLQNARNQTQARLNEVQRPVDDLAARRDALRQQIETYRDLGNFSLAESLTPQLESVNSELIKALERLKAFYAGLTDLEKVQLGITSDGIAAITTQIEIAQQKSFEWLTFMGISGQTIAQQFSQGAASAIDSFAEAIAGGANAFSSLWDAFRQFAANFLRQIAQMIEQQIIFNLVSGLFSAGASAGGANVTGSTGAFAGVKAHSGGVIGDPSTYRGQTGVVDVSPAWFQNAMRYHSGGIAGLKPDEVPAILQRGEEVITRADARHRDNGGGGSGQQPKINIVNTLDPGEFVSKGLGSRAGEQSILNFIRDNSAAVKQALG</sequence>
<feature type="domain" description="Bacteriophage tail tape measure N-terminal" evidence="2">
    <location>
        <begin position="378"/>
        <end position="565"/>
    </location>
</feature>
<protein>
    <submittedName>
        <fullName evidence="3">Prophage tail length tape measure protein</fullName>
    </submittedName>
</protein>
<dbReference type="Pfam" id="PF06791">
    <property type="entry name" value="TMP_2"/>
    <property type="match status" value="1"/>
</dbReference>
<dbReference type="Gene3D" id="1.10.530.10">
    <property type="match status" value="1"/>
</dbReference>
<gene>
    <name evidence="3" type="ORF">SAMN06295987_101802</name>
</gene>
<proteinExistence type="predicted"/>
<keyword evidence="1" id="KW-0175">Coiled coil</keyword>
<evidence type="ECO:0000313" key="3">
    <source>
        <dbReference type="EMBL" id="SLJ88406.1"/>
    </source>
</evidence>
<organism evidence="3 4">
    <name type="scientific">Novosphingobium mathurense</name>
    <dbReference type="NCBI Taxonomy" id="428990"/>
    <lineage>
        <taxon>Bacteria</taxon>
        <taxon>Pseudomonadati</taxon>
        <taxon>Pseudomonadota</taxon>
        <taxon>Alphaproteobacteria</taxon>
        <taxon>Sphingomonadales</taxon>
        <taxon>Sphingomonadaceae</taxon>
        <taxon>Novosphingobium</taxon>
    </lineage>
</organism>
<feature type="coiled-coil region" evidence="1">
    <location>
        <begin position="91"/>
        <end position="149"/>
    </location>
</feature>
<name>A0A1U6GY39_9SPHN</name>
<dbReference type="Gene3D" id="1.10.287.1490">
    <property type="match status" value="1"/>
</dbReference>
<dbReference type="InterPro" id="IPR009628">
    <property type="entry name" value="Phage_tape_measure_N"/>
</dbReference>
<reference evidence="4" key="1">
    <citation type="submission" date="2017-02" db="EMBL/GenBank/DDBJ databases">
        <authorList>
            <person name="Varghese N."/>
            <person name="Submissions S."/>
        </authorList>
    </citation>
    <scope>NUCLEOTIDE SEQUENCE [LARGE SCALE GENOMIC DNA]</scope>
    <source>
        <strain evidence="4">SM117</strain>
    </source>
</reference>
<dbReference type="STRING" id="428990.SAMN06295987_101802"/>
<evidence type="ECO:0000256" key="1">
    <source>
        <dbReference type="SAM" id="Coils"/>
    </source>
</evidence>
<dbReference type="RefSeq" id="WP_079729516.1">
    <property type="nucleotide sequence ID" value="NZ_FVZE01000001.1"/>
</dbReference>
<feature type="coiled-coil region" evidence="1">
    <location>
        <begin position="982"/>
        <end position="1032"/>
    </location>
</feature>
<keyword evidence="4" id="KW-1185">Reference proteome</keyword>
<accession>A0A1U6GY39</accession>
<evidence type="ECO:0000259" key="2">
    <source>
        <dbReference type="Pfam" id="PF06791"/>
    </source>
</evidence>
<dbReference type="EMBL" id="FVZE01000001">
    <property type="protein sequence ID" value="SLJ88406.1"/>
    <property type="molecule type" value="Genomic_DNA"/>
</dbReference>
<feature type="coiled-coil region" evidence="1">
    <location>
        <begin position="650"/>
        <end position="741"/>
    </location>
</feature>
<dbReference type="Proteomes" id="UP000190989">
    <property type="component" value="Unassembled WGS sequence"/>
</dbReference>
<evidence type="ECO:0000313" key="4">
    <source>
        <dbReference type="Proteomes" id="UP000190989"/>
    </source>
</evidence>